<evidence type="ECO:0000256" key="1">
    <source>
        <dbReference type="ARBA" id="ARBA00043967"/>
    </source>
</evidence>
<dbReference type="InterPro" id="IPR055346">
    <property type="entry name" value="Fe-S_cluster_assembly_SufBD"/>
</dbReference>
<dbReference type="AlphaFoldDB" id="A0A7X0B3T0"/>
<accession>A0A7X0B3T0</accession>
<protein>
    <submittedName>
        <fullName evidence="4">Fe-S cluster assembly protein SufD</fullName>
    </submittedName>
</protein>
<dbReference type="PANTHER" id="PTHR43575:SF1">
    <property type="entry name" value="PROTEIN ABCI7, CHLOROPLASTIC"/>
    <property type="match status" value="1"/>
</dbReference>
<dbReference type="RefSeq" id="WP_184806880.1">
    <property type="nucleotide sequence ID" value="NZ_JACIIZ010000017.1"/>
</dbReference>
<dbReference type="Pfam" id="PF19295">
    <property type="entry name" value="SufBD_N"/>
    <property type="match status" value="1"/>
</dbReference>
<dbReference type="InterPro" id="IPR011542">
    <property type="entry name" value="SUF_FeS_clus_asmbl_SufD"/>
</dbReference>
<feature type="domain" description="SUF system FeS cluster assembly SufBD core" evidence="2">
    <location>
        <begin position="173"/>
        <end position="397"/>
    </location>
</feature>
<evidence type="ECO:0000313" key="5">
    <source>
        <dbReference type="Proteomes" id="UP000539175"/>
    </source>
</evidence>
<proteinExistence type="inferred from homology"/>
<organism evidence="4 5">
    <name type="scientific">Nitrospirillum iridis</name>
    <dbReference type="NCBI Taxonomy" id="765888"/>
    <lineage>
        <taxon>Bacteria</taxon>
        <taxon>Pseudomonadati</taxon>
        <taxon>Pseudomonadota</taxon>
        <taxon>Alphaproteobacteria</taxon>
        <taxon>Rhodospirillales</taxon>
        <taxon>Azospirillaceae</taxon>
        <taxon>Nitrospirillum</taxon>
    </lineage>
</organism>
<comment type="similarity">
    <text evidence="1">Belongs to the iron-sulfur cluster assembly SufBD family.</text>
</comment>
<dbReference type="SUPFAM" id="SSF101960">
    <property type="entry name" value="Stabilizer of iron transporter SufD"/>
    <property type="match status" value="1"/>
</dbReference>
<reference evidence="4 5" key="1">
    <citation type="submission" date="2020-08" db="EMBL/GenBank/DDBJ databases">
        <title>Genomic Encyclopedia of Type Strains, Phase IV (KMG-IV): sequencing the most valuable type-strain genomes for metagenomic binning, comparative biology and taxonomic classification.</title>
        <authorList>
            <person name="Goeker M."/>
        </authorList>
    </citation>
    <scope>NUCLEOTIDE SEQUENCE [LARGE SCALE GENOMIC DNA]</scope>
    <source>
        <strain evidence="4 5">DSM 22198</strain>
    </source>
</reference>
<dbReference type="InterPro" id="IPR045595">
    <property type="entry name" value="SufBD_N"/>
</dbReference>
<evidence type="ECO:0000259" key="3">
    <source>
        <dbReference type="Pfam" id="PF19295"/>
    </source>
</evidence>
<dbReference type="Proteomes" id="UP000539175">
    <property type="component" value="Unassembled WGS sequence"/>
</dbReference>
<evidence type="ECO:0000313" key="4">
    <source>
        <dbReference type="EMBL" id="MBB6254456.1"/>
    </source>
</evidence>
<evidence type="ECO:0000259" key="2">
    <source>
        <dbReference type="Pfam" id="PF01458"/>
    </source>
</evidence>
<comment type="caution">
    <text evidence="4">The sequence shown here is derived from an EMBL/GenBank/DDBJ whole genome shotgun (WGS) entry which is preliminary data.</text>
</comment>
<gene>
    <name evidence="4" type="ORF">FHS74_005045</name>
</gene>
<feature type="domain" description="SUF system FeS cluster assembly SufBD N-terminal" evidence="3">
    <location>
        <begin position="21"/>
        <end position="163"/>
    </location>
</feature>
<dbReference type="InterPro" id="IPR037284">
    <property type="entry name" value="SUF_FeS_clus_asmbl_SufBD_sf"/>
</dbReference>
<keyword evidence="5" id="KW-1185">Reference proteome</keyword>
<dbReference type="Pfam" id="PF01458">
    <property type="entry name" value="SUFBD_core"/>
    <property type="match status" value="1"/>
</dbReference>
<sequence>MLITQESASYQDAVPPGGQPPWLARHRAAGMARFAAEGYPKRSQEAWRFTDLRPLTASVFPPAPPDPVAVDAATVAPHRLPCPSHRLVLVNGRFAPALSDIGVLPEGVWLGSVTDALRERPDLVAASLAEGEASLAALNAALFADGFVLAVEAGVTLEAPVEVIHYADMGAPAAAHVRNRMVVGAGGRATVIETSTGVGAGWLNTVTVVTVATGGALRHVQLQRDAAEAIHTSVVRGDLAGDARYESFSLMAGGRLSRRDIQVNLGGPGASVALNGAYLLRGSQEATFAPVVTHAAPHCRTDEVVKGVMQDRAHGVFLGTVRVHPGADGTDARQLNRNLLLSPTAWVDTKPELEILADDVKCSHGATVGSLDEASLFYLQARGIDPATARLMLVEAFAADVIDGAGLDEPIRDHVHGHLRSWLDGLEGGR</sequence>
<dbReference type="NCBIfam" id="TIGR01981">
    <property type="entry name" value="sufD"/>
    <property type="match status" value="1"/>
</dbReference>
<dbReference type="InterPro" id="IPR000825">
    <property type="entry name" value="SUF_FeS_clus_asmbl_SufBD_core"/>
</dbReference>
<dbReference type="GO" id="GO:0016226">
    <property type="term" value="P:iron-sulfur cluster assembly"/>
    <property type="evidence" value="ECO:0007669"/>
    <property type="project" value="InterPro"/>
</dbReference>
<dbReference type="EMBL" id="JACIIZ010000017">
    <property type="protein sequence ID" value="MBB6254456.1"/>
    <property type="molecule type" value="Genomic_DNA"/>
</dbReference>
<dbReference type="PANTHER" id="PTHR43575">
    <property type="entry name" value="PROTEIN ABCI7, CHLOROPLASTIC"/>
    <property type="match status" value="1"/>
</dbReference>
<name>A0A7X0B3T0_9PROT</name>